<dbReference type="EMBL" id="LDOT01000025">
    <property type="protein sequence ID" value="KLV03851.1"/>
    <property type="molecule type" value="Genomic_DNA"/>
</dbReference>
<dbReference type="Proteomes" id="UP000036097">
    <property type="component" value="Unassembled WGS sequence"/>
</dbReference>
<organism evidence="1 2">
    <name type="scientific">Photobacterium aquae</name>
    <dbReference type="NCBI Taxonomy" id="1195763"/>
    <lineage>
        <taxon>Bacteria</taxon>
        <taxon>Pseudomonadati</taxon>
        <taxon>Pseudomonadota</taxon>
        <taxon>Gammaproteobacteria</taxon>
        <taxon>Vibrionales</taxon>
        <taxon>Vibrionaceae</taxon>
        <taxon>Photobacterium</taxon>
    </lineage>
</organism>
<dbReference type="AlphaFoldDB" id="A0A0J1GW59"/>
<keyword evidence="2" id="KW-1185">Reference proteome</keyword>
<gene>
    <name evidence="1" type="ORF">ABT56_17385</name>
</gene>
<dbReference type="STRING" id="1195763.ABT56_17385"/>
<comment type="caution">
    <text evidence="1">The sequence shown here is derived from an EMBL/GenBank/DDBJ whole genome shotgun (WGS) entry which is preliminary data.</text>
</comment>
<accession>A0A0J1GW59</accession>
<protein>
    <submittedName>
        <fullName evidence="1">Uncharacterized protein</fullName>
    </submittedName>
</protein>
<evidence type="ECO:0000313" key="1">
    <source>
        <dbReference type="EMBL" id="KLV03851.1"/>
    </source>
</evidence>
<dbReference type="PATRIC" id="fig|1195763.3.peg.3706"/>
<name>A0A0J1GW59_9GAMM</name>
<evidence type="ECO:0000313" key="2">
    <source>
        <dbReference type="Proteomes" id="UP000036097"/>
    </source>
</evidence>
<reference evidence="1 2" key="1">
    <citation type="submission" date="2015-05" db="EMBL/GenBank/DDBJ databases">
        <title>Photobacterium galathea sp. nov.</title>
        <authorList>
            <person name="Machado H."/>
            <person name="Gram L."/>
        </authorList>
    </citation>
    <scope>NUCLEOTIDE SEQUENCE [LARGE SCALE GENOMIC DNA]</scope>
    <source>
        <strain evidence="1 2">CGMCC 1.12159</strain>
    </source>
</reference>
<proteinExistence type="predicted"/>
<sequence>MLFSTAALCNDKVHFERADQPAYQATLEIMRTHSEQQKNYNIVVDMADYAEFPVTGLNDNPSSLHIEPSPELPEGKFLVDIEIHAQFQNSKDDGPYSTINMNTQLPFSFGERILVGGHDSNLGSTQIWLTMDEYKKR</sequence>